<dbReference type="GO" id="GO:0003824">
    <property type="term" value="F:catalytic activity"/>
    <property type="evidence" value="ECO:0007669"/>
    <property type="project" value="UniProtKB-ARBA"/>
</dbReference>
<dbReference type="SUPFAM" id="SSF52096">
    <property type="entry name" value="ClpP/crotonase"/>
    <property type="match status" value="1"/>
</dbReference>
<dbReference type="PANTHER" id="PTHR43459:SF1">
    <property type="entry name" value="EG:BACN32G11.4 PROTEIN"/>
    <property type="match status" value="1"/>
</dbReference>
<dbReference type="Gene3D" id="3.90.226.10">
    <property type="entry name" value="2-enoyl-CoA Hydratase, Chain A, domain 1"/>
    <property type="match status" value="1"/>
</dbReference>
<dbReference type="Proteomes" id="UP000181897">
    <property type="component" value="Plasmid unnamed4"/>
</dbReference>
<evidence type="ECO:0008006" key="3">
    <source>
        <dbReference type="Google" id="ProtNLM"/>
    </source>
</evidence>
<dbReference type="Pfam" id="PF00378">
    <property type="entry name" value="ECH_1"/>
    <property type="match status" value="1"/>
</dbReference>
<evidence type="ECO:0000313" key="2">
    <source>
        <dbReference type="Proteomes" id="UP000181897"/>
    </source>
</evidence>
<dbReference type="InterPro" id="IPR001753">
    <property type="entry name" value="Enoyl-CoA_hydra/iso"/>
</dbReference>
<reference evidence="1 2" key="1">
    <citation type="submission" date="2016-11" db="EMBL/GenBank/DDBJ databases">
        <title>Complete genome sequence of Sulfitobacter sp. AM1-D1, a toxic bacteria associated with marine dinoflagellate Alexandrium minutum in East China Sea.</title>
        <authorList>
            <person name="Yang Q."/>
            <person name="Zhang X."/>
            <person name="Tian X."/>
        </authorList>
    </citation>
    <scope>NUCLEOTIDE SEQUENCE [LARGE SCALE GENOMIC DNA]</scope>
    <source>
        <strain evidence="1 2">AM1-D1</strain>
        <plasmid evidence="1 2">unnamed4</plasmid>
    </source>
</reference>
<dbReference type="OrthoDB" id="9781757at2"/>
<name>A0A1J0WNX8_9RHOB</name>
<sequence>MSDIEWTIDADVVTLTINRPDKLNALSNATADELRAAVGEIEAHPDARAVVLTGAGRGFGAGYDLPAVDLTKTPQLDDVLNTHFNPLVRQMRQSRLPFVAAVNGPCAGGSIGVALSADIVIAGRSAFFYEPFIGLGLVPDVGNTIFMTRLAGRIRASAAMLLGDRITAEEAREWGLVWKVTDDDTLMQEATATARRLASGSADAIAATKALIHAASDPDLSAMLDRESAAQGILGRGEEMRAAFAAFAAKAKKA</sequence>
<dbReference type="AlphaFoldDB" id="A0A1J0WNX8"/>
<proteinExistence type="predicted"/>
<keyword evidence="1" id="KW-0614">Plasmid</keyword>
<protein>
    <recommendedName>
        <fullName evidence="3">2-(1,2-epoxy-1,2-dihydrophenyl)acetyl-CoA isomerase</fullName>
    </recommendedName>
</protein>
<accession>A0A1J0WNX8</accession>
<dbReference type="CDD" id="cd06558">
    <property type="entry name" value="crotonase-like"/>
    <property type="match status" value="1"/>
</dbReference>
<dbReference type="KEGG" id="suam:BOO69_20810"/>
<keyword evidence="2" id="KW-1185">Reference proteome</keyword>
<gene>
    <name evidence="1" type="ORF">BOO69_20810</name>
</gene>
<dbReference type="InterPro" id="IPR029045">
    <property type="entry name" value="ClpP/crotonase-like_dom_sf"/>
</dbReference>
<geneLocation type="plasmid" evidence="1 2">
    <name>unnamed4</name>
</geneLocation>
<organism evidence="1 2">
    <name type="scientific">Sulfitobacter alexandrii</name>
    <dbReference type="NCBI Taxonomy" id="1917485"/>
    <lineage>
        <taxon>Bacteria</taxon>
        <taxon>Pseudomonadati</taxon>
        <taxon>Pseudomonadota</taxon>
        <taxon>Alphaproteobacteria</taxon>
        <taxon>Rhodobacterales</taxon>
        <taxon>Roseobacteraceae</taxon>
        <taxon>Sulfitobacter</taxon>
    </lineage>
</organism>
<evidence type="ECO:0000313" key="1">
    <source>
        <dbReference type="EMBL" id="APE45997.1"/>
    </source>
</evidence>
<dbReference type="RefSeq" id="WP_071974308.1">
    <property type="nucleotide sequence ID" value="NZ_CP018080.1"/>
</dbReference>
<dbReference type="EMBL" id="CP018080">
    <property type="protein sequence ID" value="APE45997.1"/>
    <property type="molecule type" value="Genomic_DNA"/>
</dbReference>
<dbReference type="PANTHER" id="PTHR43459">
    <property type="entry name" value="ENOYL-COA HYDRATASE"/>
    <property type="match status" value="1"/>
</dbReference>